<proteinExistence type="predicted"/>
<reference evidence="2 3" key="1">
    <citation type="submission" date="2015-12" db="EMBL/GenBank/DDBJ databases">
        <title>Draft genome sequence of the thermoanaerobe Thermotalea metallivorans, an isolate from the runoff channel of the Great Artesian Basin, Australia.</title>
        <authorList>
            <person name="Patel B.K."/>
        </authorList>
    </citation>
    <scope>NUCLEOTIDE SEQUENCE [LARGE SCALE GENOMIC DNA]</scope>
    <source>
        <strain evidence="2 3">B2-1</strain>
    </source>
</reference>
<protein>
    <recommendedName>
        <fullName evidence="1">N-acetyltransferase domain-containing protein</fullName>
    </recommendedName>
</protein>
<gene>
    <name evidence="2" type="ORF">AN619_24000</name>
</gene>
<dbReference type="SUPFAM" id="SSF55729">
    <property type="entry name" value="Acyl-CoA N-acyltransferases (Nat)"/>
    <property type="match status" value="1"/>
</dbReference>
<dbReference type="STRING" id="520762.AN619_24000"/>
<organism evidence="2 3">
    <name type="scientific">Thermotalea metallivorans</name>
    <dbReference type="NCBI Taxonomy" id="520762"/>
    <lineage>
        <taxon>Bacteria</taxon>
        <taxon>Bacillati</taxon>
        <taxon>Bacillota</taxon>
        <taxon>Clostridia</taxon>
        <taxon>Peptostreptococcales</taxon>
        <taxon>Thermotaleaceae</taxon>
        <taxon>Thermotalea</taxon>
    </lineage>
</organism>
<dbReference type="GO" id="GO:0016747">
    <property type="term" value="F:acyltransferase activity, transferring groups other than amino-acyl groups"/>
    <property type="evidence" value="ECO:0007669"/>
    <property type="project" value="InterPro"/>
</dbReference>
<evidence type="ECO:0000313" key="3">
    <source>
        <dbReference type="Proteomes" id="UP000070456"/>
    </source>
</evidence>
<dbReference type="Gene3D" id="3.40.630.30">
    <property type="match status" value="1"/>
</dbReference>
<dbReference type="Proteomes" id="UP000070456">
    <property type="component" value="Unassembled WGS sequence"/>
</dbReference>
<keyword evidence="3" id="KW-1185">Reference proteome</keyword>
<evidence type="ECO:0000259" key="1">
    <source>
        <dbReference type="PROSITE" id="PS51186"/>
    </source>
</evidence>
<evidence type="ECO:0000313" key="2">
    <source>
        <dbReference type="EMBL" id="KXG74417.1"/>
    </source>
</evidence>
<dbReference type="RefSeq" id="WP_068557251.1">
    <property type="nucleotide sequence ID" value="NZ_LOEE01000055.1"/>
</dbReference>
<comment type="caution">
    <text evidence="2">The sequence shown here is derived from an EMBL/GenBank/DDBJ whole genome shotgun (WGS) entry which is preliminary data.</text>
</comment>
<dbReference type="PROSITE" id="PS51186">
    <property type="entry name" value="GNAT"/>
    <property type="match status" value="1"/>
</dbReference>
<accession>A0A140L1J2</accession>
<dbReference type="OrthoDB" id="1954172at2"/>
<feature type="domain" description="N-acetyltransferase" evidence="1">
    <location>
        <begin position="3"/>
        <end position="156"/>
    </location>
</feature>
<name>A0A140L1J2_9FIRM</name>
<dbReference type="Pfam" id="PF00583">
    <property type="entry name" value="Acetyltransf_1"/>
    <property type="match status" value="1"/>
</dbReference>
<sequence length="162" mass="18628">MTMVYRELTVEDVPKAVLLFRGLAEEQAEVSFAEILSEDEIKKWIIDDNIFAYGAFQGENLLAVLRAVRGRDNRNHAVYLTAAVDKNYRGYKIAKEITLYSLERLKEKGVKIARTYVYSNNRASINTVLSCGFTFAGCVYQHHYDEETKSYIDDLIFHKILS</sequence>
<dbReference type="AlphaFoldDB" id="A0A140L1J2"/>
<dbReference type="EMBL" id="LOEE01000055">
    <property type="protein sequence ID" value="KXG74417.1"/>
    <property type="molecule type" value="Genomic_DNA"/>
</dbReference>
<dbReference type="InterPro" id="IPR000182">
    <property type="entry name" value="GNAT_dom"/>
</dbReference>
<dbReference type="InterPro" id="IPR016181">
    <property type="entry name" value="Acyl_CoA_acyltransferase"/>
</dbReference>